<name>A0A915NLB5_9BILA</name>
<keyword evidence="3" id="KW-0328">Glycosyltransferase</keyword>
<dbReference type="InterPro" id="IPR002213">
    <property type="entry name" value="UDP_glucos_trans"/>
</dbReference>
<dbReference type="CDD" id="cd03784">
    <property type="entry name" value="GT1_Gtf-like"/>
    <property type="match status" value="2"/>
</dbReference>
<accession>A0A915NLB5</accession>
<evidence type="ECO:0000313" key="7">
    <source>
        <dbReference type="Proteomes" id="UP000887560"/>
    </source>
</evidence>
<evidence type="ECO:0000256" key="1">
    <source>
        <dbReference type="ARBA" id="ARBA00009995"/>
    </source>
</evidence>
<dbReference type="GO" id="GO:0015020">
    <property type="term" value="F:glucuronosyltransferase activity"/>
    <property type="evidence" value="ECO:0007669"/>
    <property type="project" value="UniProtKB-EC"/>
</dbReference>
<evidence type="ECO:0000256" key="4">
    <source>
        <dbReference type="ARBA" id="ARBA00022679"/>
    </source>
</evidence>
<proteinExistence type="inferred from homology"/>
<keyword evidence="6" id="KW-1133">Transmembrane helix</keyword>
<dbReference type="PANTHER" id="PTHR48043:SF143">
    <property type="entry name" value="UDP-GLUCURONOSYLTRANSFERASE"/>
    <property type="match status" value="1"/>
</dbReference>
<organism evidence="7 8">
    <name type="scientific">Meloidogyne floridensis</name>
    <dbReference type="NCBI Taxonomy" id="298350"/>
    <lineage>
        <taxon>Eukaryota</taxon>
        <taxon>Metazoa</taxon>
        <taxon>Ecdysozoa</taxon>
        <taxon>Nematoda</taxon>
        <taxon>Chromadorea</taxon>
        <taxon>Rhabditida</taxon>
        <taxon>Tylenchina</taxon>
        <taxon>Tylenchomorpha</taxon>
        <taxon>Tylenchoidea</taxon>
        <taxon>Meloidogynidae</taxon>
        <taxon>Meloidogyninae</taxon>
        <taxon>Meloidogyne</taxon>
    </lineage>
</organism>
<dbReference type="Pfam" id="PF00201">
    <property type="entry name" value="UDPGT"/>
    <property type="match status" value="2"/>
</dbReference>
<keyword evidence="6" id="KW-0812">Transmembrane</keyword>
<dbReference type="Gene3D" id="3.40.50.2000">
    <property type="entry name" value="Glycogen Phosphorylase B"/>
    <property type="match status" value="4"/>
</dbReference>
<keyword evidence="6" id="KW-0472">Membrane</keyword>
<sequence length="884" mass="100272">MESARAGIPLISMGFFADQYRNGRVAERNGWGLPFDKRLLLDGNEEFKESILQVIGDPSYLKSAKRIQKLVLNKPFSAEERLLRSIRFLEISGGKLPELLPESRNMSTIAFYNLDILILATISSILLIFIFWSPTISRSHMISNARIADTLASDGHNVVSFGFDLIILNKTLLEVGFREVALNASKVANKILVPGPFIDSKEYDPSLMARMAFKEVDLTMDFIVGSIWLTTFNNACEKFLLVSEKLFDKLRNEKFDIIISEQLNFCGAGVGHLLGIPTNILVSSCPIQEHIASILGLSNPASYIPSLYYSNLPDKMSIYERTTNLFRQFAGYVYLIYGVDPLTKIFKKHYGAAFPDLRTIVAESPFVFVNVDEFLDFPRPIFSNIIYIGGLGMEEGKNTKIKEIEDPIDIEMSKGEKGVIFFSMGTVMKTTDMAENFRRNVLLTFSQLTDYHFIVKIENDDNFSLNFAKQFKNIFVTSWAPQTFILKHPRLKLFITHGGYNSLMESARAGIPLISMGFFADQYRNGRVAERNGWGLPFDKRLLLNGNEEFKESILQVIGNPSCPIQEHVTSILGLSNPASYIPSLFESNLPDKMSIYERTTNLFRQFAGYVYLIYGVDPLTKIFKKHYGATFPDLRTIVAESPFVFVNVDEFLDFPRPIFSNIIYIGGLGMEEGKNTKINKNEDPINIEMSTKGKKGVIFFSMGSIMKTTDMAENFRRNVLLTFSQLTDYHFIVKIENDDNFSLNFAKQFKNIFAISWAPQTFILKHPRLKLFITHGGYNSLMESARAGIPLISMGFFADQYRNGRVAERNGWGLPFDKRLLLNGNEEFKKAILKVVGNPSYLKSAKRIQKLVLNKPFSAEERLLRSIRFLEISGGKLPELLPE</sequence>
<protein>
    <recommendedName>
        <fullName evidence="2">glucuronosyltransferase</fullName>
        <ecNumber evidence="2">2.4.1.17</ecNumber>
    </recommendedName>
</protein>
<evidence type="ECO:0000256" key="6">
    <source>
        <dbReference type="SAM" id="Phobius"/>
    </source>
</evidence>
<dbReference type="Proteomes" id="UP000887560">
    <property type="component" value="Unplaced"/>
</dbReference>
<feature type="transmembrane region" description="Helical" evidence="6">
    <location>
        <begin position="109"/>
        <end position="132"/>
    </location>
</feature>
<dbReference type="SUPFAM" id="SSF53756">
    <property type="entry name" value="UDP-Glycosyltransferase/glycogen phosphorylase"/>
    <property type="match status" value="3"/>
</dbReference>
<evidence type="ECO:0000256" key="5">
    <source>
        <dbReference type="ARBA" id="ARBA00047475"/>
    </source>
</evidence>
<dbReference type="EC" id="2.4.1.17" evidence="2"/>
<dbReference type="AlphaFoldDB" id="A0A915NLB5"/>
<dbReference type="InterPro" id="IPR050271">
    <property type="entry name" value="UDP-glycosyltransferase"/>
</dbReference>
<dbReference type="WBParaSite" id="scf7180000419797.g4341">
    <property type="protein sequence ID" value="scf7180000419797.g4341"/>
    <property type="gene ID" value="scf7180000419797.g4341"/>
</dbReference>
<evidence type="ECO:0000256" key="2">
    <source>
        <dbReference type="ARBA" id="ARBA00012544"/>
    </source>
</evidence>
<evidence type="ECO:0000256" key="3">
    <source>
        <dbReference type="ARBA" id="ARBA00022676"/>
    </source>
</evidence>
<comment type="catalytic activity">
    <reaction evidence="5">
        <text>glucuronate acceptor + UDP-alpha-D-glucuronate = acceptor beta-D-glucuronoside + UDP + H(+)</text>
        <dbReference type="Rhea" id="RHEA:21032"/>
        <dbReference type="ChEBI" id="CHEBI:15378"/>
        <dbReference type="ChEBI" id="CHEBI:58052"/>
        <dbReference type="ChEBI" id="CHEBI:58223"/>
        <dbReference type="ChEBI" id="CHEBI:132367"/>
        <dbReference type="ChEBI" id="CHEBI:132368"/>
        <dbReference type="EC" id="2.4.1.17"/>
    </reaction>
</comment>
<dbReference type="PANTHER" id="PTHR48043">
    <property type="entry name" value="EG:EG0003.4 PROTEIN-RELATED"/>
    <property type="match status" value="1"/>
</dbReference>
<evidence type="ECO:0000313" key="8">
    <source>
        <dbReference type="WBParaSite" id="scf7180000419797.g4341"/>
    </source>
</evidence>
<keyword evidence="7" id="KW-1185">Reference proteome</keyword>
<dbReference type="FunFam" id="3.40.50.2000:FF:000021">
    <property type="entry name" value="UDP-glucuronosyltransferase"/>
    <property type="match status" value="2"/>
</dbReference>
<keyword evidence="4" id="KW-0808">Transferase</keyword>
<comment type="similarity">
    <text evidence="1">Belongs to the UDP-glycosyltransferase family.</text>
</comment>
<reference evidence="8" key="1">
    <citation type="submission" date="2022-11" db="UniProtKB">
        <authorList>
            <consortium name="WormBaseParasite"/>
        </authorList>
    </citation>
    <scope>IDENTIFICATION</scope>
</reference>